<name>A0A0E9U9X1_ANGAN</name>
<organism evidence="1">
    <name type="scientific">Anguilla anguilla</name>
    <name type="common">European freshwater eel</name>
    <name type="synonym">Muraena anguilla</name>
    <dbReference type="NCBI Taxonomy" id="7936"/>
    <lineage>
        <taxon>Eukaryota</taxon>
        <taxon>Metazoa</taxon>
        <taxon>Chordata</taxon>
        <taxon>Craniata</taxon>
        <taxon>Vertebrata</taxon>
        <taxon>Euteleostomi</taxon>
        <taxon>Actinopterygii</taxon>
        <taxon>Neopterygii</taxon>
        <taxon>Teleostei</taxon>
        <taxon>Anguilliformes</taxon>
        <taxon>Anguillidae</taxon>
        <taxon>Anguilla</taxon>
    </lineage>
</organism>
<accession>A0A0E9U9X1</accession>
<evidence type="ECO:0000313" key="1">
    <source>
        <dbReference type="EMBL" id="JAH62527.1"/>
    </source>
</evidence>
<sequence length="46" mass="5481">MLLPDEEHSIKTSFISSTEKKANYCVTLIDYVFHKYLMFGLRSNYF</sequence>
<reference evidence="1" key="2">
    <citation type="journal article" date="2015" name="Fish Shellfish Immunol.">
        <title>Early steps in the European eel (Anguilla anguilla)-Vibrio vulnificus interaction in the gills: Role of the RtxA13 toxin.</title>
        <authorList>
            <person name="Callol A."/>
            <person name="Pajuelo D."/>
            <person name="Ebbesson L."/>
            <person name="Teles M."/>
            <person name="MacKenzie S."/>
            <person name="Amaro C."/>
        </authorList>
    </citation>
    <scope>NUCLEOTIDE SEQUENCE</scope>
</reference>
<reference evidence="1" key="1">
    <citation type="submission" date="2014-11" db="EMBL/GenBank/DDBJ databases">
        <authorList>
            <person name="Amaro Gonzalez C."/>
        </authorList>
    </citation>
    <scope>NUCLEOTIDE SEQUENCE</scope>
</reference>
<dbReference type="AlphaFoldDB" id="A0A0E9U9X1"/>
<dbReference type="EMBL" id="GBXM01046050">
    <property type="protein sequence ID" value="JAH62527.1"/>
    <property type="molecule type" value="Transcribed_RNA"/>
</dbReference>
<protein>
    <submittedName>
        <fullName evidence="1">Uncharacterized protein</fullName>
    </submittedName>
</protein>
<proteinExistence type="predicted"/>